<organism evidence="1 2">
    <name type="scientific">Caballeronia hypogeia</name>
    <dbReference type="NCBI Taxonomy" id="1777140"/>
    <lineage>
        <taxon>Bacteria</taxon>
        <taxon>Pseudomonadati</taxon>
        <taxon>Pseudomonadota</taxon>
        <taxon>Betaproteobacteria</taxon>
        <taxon>Burkholderiales</taxon>
        <taxon>Burkholderiaceae</taxon>
        <taxon>Caballeronia</taxon>
    </lineage>
</organism>
<dbReference type="AlphaFoldDB" id="A0A157Z0Q2"/>
<dbReference type="RefSeq" id="WP_082862243.1">
    <property type="nucleotide sequence ID" value="NZ_FCOA02000001.1"/>
</dbReference>
<protein>
    <submittedName>
        <fullName evidence="1">Uncharacterized protein</fullName>
    </submittedName>
</protein>
<dbReference type="EMBL" id="FCOA02000001">
    <property type="protein sequence ID" value="SAK39150.1"/>
    <property type="molecule type" value="Genomic_DNA"/>
</dbReference>
<gene>
    <name evidence="1" type="ORF">AWB79_00056</name>
</gene>
<reference evidence="1" key="1">
    <citation type="submission" date="2016-01" db="EMBL/GenBank/DDBJ databases">
        <authorList>
            <person name="Peeters C."/>
        </authorList>
    </citation>
    <scope>NUCLEOTIDE SEQUENCE</scope>
    <source>
        <strain evidence="1">LMG 29322</strain>
    </source>
</reference>
<evidence type="ECO:0000313" key="1">
    <source>
        <dbReference type="EMBL" id="SAK39150.1"/>
    </source>
</evidence>
<dbReference type="Proteomes" id="UP000054851">
    <property type="component" value="Unassembled WGS sequence"/>
</dbReference>
<name>A0A157Z0Q2_9BURK</name>
<keyword evidence="2" id="KW-1185">Reference proteome</keyword>
<accession>A0A157Z0Q2</accession>
<proteinExistence type="predicted"/>
<sequence length="163" mass="17925">MKKKSTNMKSARPAMSPLLRALTYSRAAREPMIDAMLLQCYAALDAFRRGHGSQPLFMTLCRHMLVAEELCQFGHATDCENDITLAHEALVELDTRHSPEGAWSLEETGYTRLCTALAVFAEQLEEATLEHIAQAEARMVTQSIVAANMRSGVGQAQAAVSQN</sequence>
<evidence type="ECO:0000313" key="2">
    <source>
        <dbReference type="Proteomes" id="UP000054851"/>
    </source>
</evidence>
<comment type="caution">
    <text evidence="1">The sequence shown here is derived from an EMBL/GenBank/DDBJ whole genome shotgun (WGS) entry which is preliminary data.</text>
</comment>
<dbReference type="OrthoDB" id="9110913at2"/>